<evidence type="ECO:0000313" key="8">
    <source>
        <dbReference type="Proteomes" id="UP001152759"/>
    </source>
</evidence>
<evidence type="ECO:0000256" key="4">
    <source>
        <dbReference type="ARBA" id="ARBA00022927"/>
    </source>
</evidence>
<dbReference type="SUPFAM" id="SSF48371">
    <property type="entry name" value="ARM repeat"/>
    <property type="match status" value="1"/>
</dbReference>
<accession>A0A9P0F022</accession>
<evidence type="ECO:0000256" key="1">
    <source>
        <dbReference type="ARBA" id="ARBA00004308"/>
    </source>
</evidence>
<dbReference type="InterPro" id="IPR011989">
    <property type="entry name" value="ARM-like"/>
</dbReference>
<dbReference type="GO" id="GO:0016192">
    <property type="term" value="P:vesicle-mediated transport"/>
    <property type="evidence" value="ECO:0007669"/>
    <property type="project" value="InterPro"/>
</dbReference>
<gene>
    <name evidence="7" type="ORF">BEMITA_LOCUS5362</name>
</gene>
<keyword evidence="5" id="KW-0472">Membrane</keyword>
<evidence type="ECO:0000256" key="3">
    <source>
        <dbReference type="ARBA" id="ARBA00022448"/>
    </source>
</evidence>
<dbReference type="EMBL" id="OU963864">
    <property type="protein sequence ID" value="CAH0386212.1"/>
    <property type="molecule type" value="Genomic_DNA"/>
</dbReference>
<feature type="domain" description="Clathrin/coatomer adaptor adaptin-like N-terminal" evidence="6">
    <location>
        <begin position="89"/>
        <end position="167"/>
    </location>
</feature>
<keyword evidence="4" id="KW-0653">Protein transport</keyword>
<dbReference type="Pfam" id="PF01602">
    <property type="entry name" value="Adaptin_N"/>
    <property type="match status" value="1"/>
</dbReference>
<keyword evidence="8" id="KW-1185">Reference proteome</keyword>
<evidence type="ECO:0000313" key="7">
    <source>
        <dbReference type="EMBL" id="CAH0386212.1"/>
    </source>
</evidence>
<evidence type="ECO:0000256" key="2">
    <source>
        <dbReference type="ARBA" id="ARBA00006613"/>
    </source>
</evidence>
<dbReference type="Gene3D" id="1.25.10.10">
    <property type="entry name" value="Leucine-rich Repeat Variant"/>
    <property type="match status" value="2"/>
</dbReference>
<name>A0A9P0F022_BEMTA</name>
<dbReference type="GO" id="GO:0006886">
    <property type="term" value="P:intracellular protein transport"/>
    <property type="evidence" value="ECO:0007669"/>
    <property type="project" value="InterPro"/>
</dbReference>
<proteinExistence type="inferred from homology"/>
<dbReference type="AlphaFoldDB" id="A0A9P0F022"/>
<dbReference type="GO" id="GO:0012505">
    <property type="term" value="C:endomembrane system"/>
    <property type="evidence" value="ECO:0007669"/>
    <property type="project" value="UniProtKB-SubCell"/>
</dbReference>
<dbReference type="GO" id="GO:0030117">
    <property type="term" value="C:membrane coat"/>
    <property type="evidence" value="ECO:0007669"/>
    <property type="project" value="InterPro"/>
</dbReference>
<dbReference type="InterPro" id="IPR002553">
    <property type="entry name" value="Clathrin/coatomer_adapt-like_N"/>
</dbReference>
<dbReference type="PANTHER" id="PTHR11134">
    <property type="entry name" value="ADAPTOR COMPLEX SUBUNIT BETA FAMILY MEMBER"/>
    <property type="match status" value="1"/>
</dbReference>
<organism evidence="7 8">
    <name type="scientific">Bemisia tabaci</name>
    <name type="common">Sweetpotato whitefly</name>
    <name type="synonym">Aleurodes tabaci</name>
    <dbReference type="NCBI Taxonomy" id="7038"/>
    <lineage>
        <taxon>Eukaryota</taxon>
        <taxon>Metazoa</taxon>
        <taxon>Ecdysozoa</taxon>
        <taxon>Arthropoda</taxon>
        <taxon>Hexapoda</taxon>
        <taxon>Insecta</taxon>
        <taxon>Pterygota</taxon>
        <taxon>Neoptera</taxon>
        <taxon>Paraneoptera</taxon>
        <taxon>Hemiptera</taxon>
        <taxon>Sternorrhyncha</taxon>
        <taxon>Aleyrodoidea</taxon>
        <taxon>Aleyrodidae</taxon>
        <taxon>Aleyrodinae</taxon>
        <taxon>Bemisia</taxon>
    </lineage>
</organism>
<reference evidence="7" key="1">
    <citation type="submission" date="2021-12" db="EMBL/GenBank/DDBJ databases">
        <authorList>
            <person name="King R."/>
        </authorList>
    </citation>
    <scope>NUCLEOTIDE SEQUENCE</scope>
</reference>
<dbReference type="InterPro" id="IPR016024">
    <property type="entry name" value="ARM-type_fold"/>
</dbReference>
<sequence>MAVLPPPSVFSPWVCVASNVASFFFSDFINNLLSGRHLHHLIASRAYIISNRLYETRFHSFRSSYPFFIFTTLPLQRSVETSTKSQEAIDVVNCMKTDNLELKKLVYLYLMNYTKSHPDMAIMVVNTFVKDCEDTNPFIRALAVRTMGCIRVDKITEYLYELLESFLEGLYDENTPVQLQLLTAIVKLFLKSPPDTQGLVQQVLSLATQDLDNPDVRDRRFIYWRLLSTDPAAAK</sequence>
<keyword evidence="3" id="KW-0813">Transport</keyword>
<evidence type="ECO:0000259" key="6">
    <source>
        <dbReference type="Pfam" id="PF01602"/>
    </source>
</evidence>
<protein>
    <recommendedName>
        <fullName evidence="6">Clathrin/coatomer adaptor adaptin-like N-terminal domain-containing protein</fullName>
    </recommendedName>
</protein>
<evidence type="ECO:0000256" key="5">
    <source>
        <dbReference type="ARBA" id="ARBA00023136"/>
    </source>
</evidence>
<comment type="subcellular location">
    <subcellularLocation>
        <location evidence="1">Endomembrane system</location>
    </subcellularLocation>
</comment>
<comment type="similarity">
    <text evidence="2">Belongs to the adaptor complexes large subunit family.</text>
</comment>
<dbReference type="Proteomes" id="UP001152759">
    <property type="component" value="Chromosome 3"/>
</dbReference>
<dbReference type="InterPro" id="IPR026739">
    <property type="entry name" value="AP_beta"/>
</dbReference>